<feature type="compositionally biased region" description="Basic residues" evidence="5">
    <location>
        <begin position="112"/>
        <end position="136"/>
    </location>
</feature>
<dbReference type="Pfam" id="PF08213">
    <property type="entry name" value="COX24_C"/>
    <property type="match status" value="1"/>
</dbReference>
<dbReference type="EMBL" id="JALJOS010000019">
    <property type="protein sequence ID" value="KAK9827202.1"/>
    <property type="molecule type" value="Genomic_DNA"/>
</dbReference>
<dbReference type="GO" id="GO:0005739">
    <property type="term" value="C:mitochondrion"/>
    <property type="evidence" value="ECO:0007669"/>
    <property type="project" value="UniProtKB-SubCell"/>
</dbReference>
<organism evidence="7 8">
    <name type="scientific">Apatococcus lobatus</name>
    <dbReference type="NCBI Taxonomy" id="904363"/>
    <lineage>
        <taxon>Eukaryota</taxon>
        <taxon>Viridiplantae</taxon>
        <taxon>Chlorophyta</taxon>
        <taxon>core chlorophytes</taxon>
        <taxon>Trebouxiophyceae</taxon>
        <taxon>Chlorellales</taxon>
        <taxon>Chlorellaceae</taxon>
        <taxon>Apatococcus</taxon>
    </lineage>
</organism>
<dbReference type="SMART" id="SM01155">
    <property type="entry name" value="DUF1713"/>
    <property type="match status" value="1"/>
</dbReference>
<dbReference type="PANTHER" id="PTHR32035:SF3">
    <property type="entry name" value="SMALL RIBOSOMAL SUBUNIT PROTEIN MS38"/>
    <property type="match status" value="1"/>
</dbReference>
<evidence type="ECO:0000313" key="7">
    <source>
        <dbReference type="EMBL" id="KAK9827202.1"/>
    </source>
</evidence>
<protein>
    <recommendedName>
        <fullName evidence="4">Small ribosomal subunit protein mS38</fullName>
    </recommendedName>
</protein>
<evidence type="ECO:0000259" key="6">
    <source>
        <dbReference type="SMART" id="SM01155"/>
    </source>
</evidence>
<dbReference type="Proteomes" id="UP001438707">
    <property type="component" value="Unassembled WGS sequence"/>
</dbReference>
<feature type="region of interest" description="Disordered" evidence="5">
    <location>
        <begin position="109"/>
        <end position="136"/>
    </location>
</feature>
<keyword evidence="2" id="KW-0496">Mitochondrion</keyword>
<dbReference type="InterPro" id="IPR013177">
    <property type="entry name" value="Ribosomal_mS38_C"/>
</dbReference>
<accession>A0AAW1R0A8</accession>
<keyword evidence="8" id="KW-1185">Reference proteome</keyword>
<evidence type="ECO:0000256" key="1">
    <source>
        <dbReference type="ARBA" id="ARBA00004173"/>
    </source>
</evidence>
<comment type="similarity">
    <text evidence="3">Belongs to the mitochondrion-specific ribosomal protein mS38 family.</text>
</comment>
<dbReference type="PANTHER" id="PTHR32035">
    <property type="entry name" value="AURORA KINASE A-INTERACTING PROTEIN"/>
    <property type="match status" value="1"/>
</dbReference>
<comment type="subcellular location">
    <subcellularLocation>
        <location evidence="1">Mitochondrion</location>
    </subcellularLocation>
</comment>
<comment type="caution">
    <text evidence="7">The sequence shown here is derived from an EMBL/GenBank/DDBJ whole genome shotgun (WGS) entry which is preliminary data.</text>
</comment>
<name>A0AAW1R0A8_9CHLO</name>
<feature type="domain" description="Ribosomal protein mS38 C-terminal" evidence="6">
    <location>
        <begin position="107"/>
        <end position="136"/>
    </location>
</feature>
<sequence>MQKSSRGVLAVLHLLKGRAAFNTFLATTHGAAPMLEGVPISFAGSEHIGPRLEHLTGSSSHKTTPLHQSMPSLPQQQERLASIQLNLWLQQQAIQACAANQMPAPMWADSVRRKRKHKMNKHKHRKRLKSKRHERK</sequence>
<gene>
    <name evidence="7" type="ORF">WJX74_010117</name>
</gene>
<evidence type="ECO:0000256" key="5">
    <source>
        <dbReference type="SAM" id="MobiDB-lite"/>
    </source>
</evidence>
<evidence type="ECO:0000313" key="8">
    <source>
        <dbReference type="Proteomes" id="UP001438707"/>
    </source>
</evidence>
<evidence type="ECO:0000256" key="2">
    <source>
        <dbReference type="ARBA" id="ARBA00023128"/>
    </source>
</evidence>
<evidence type="ECO:0000256" key="4">
    <source>
        <dbReference type="ARBA" id="ARBA00035682"/>
    </source>
</evidence>
<reference evidence="7 8" key="1">
    <citation type="journal article" date="2024" name="Nat. Commun.">
        <title>Phylogenomics reveals the evolutionary origins of lichenization in chlorophyte algae.</title>
        <authorList>
            <person name="Puginier C."/>
            <person name="Libourel C."/>
            <person name="Otte J."/>
            <person name="Skaloud P."/>
            <person name="Haon M."/>
            <person name="Grisel S."/>
            <person name="Petersen M."/>
            <person name="Berrin J.G."/>
            <person name="Delaux P.M."/>
            <person name="Dal Grande F."/>
            <person name="Keller J."/>
        </authorList>
    </citation>
    <scope>NUCLEOTIDE SEQUENCE [LARGE SCALE GENOMIC DNA]</scope>
    <source>
        <strain evidence="7 8">SAG 2145</strain>
    </source>
</reference>
<evidence type="ECO:0000256" key="3">
    <source>
        <dbReference type="ARBA" id="ARBA00035647"/>
    </source>
</evidence>
<dbReference type="AlphaFoldDB" id="A0AAW1R0A8"/>
<proteinExistence type="inferred from homology"/>